<organism evidence="2 3">
    <name type="scientific">Cyberlindnera jadinii (strain ATCC 18201 / CBS 1600 / BCRC 20928 / JCM 3617 / NBRC 0987 / NRRL Y-1542)</name>
    <name type="common">Torula yeast</name>
    <name type="synonym">Candida utilis</name>
    <dbReference type="NCBI Taxonomy" id="983966"/>
    <lineage>
        <taxon>Eukaryota</taxon>
        <taxon>Fungi</taxon>
        <taxon>Dikarya</taxon>
        <taxon>Ascomycota</taxon>
        <taxon>Saccharomycotina</taxon>
        <taxon>Saccharomycetes</taxon>
        <taxon>Phaffomycetales</taxon>
        <taxon>Phaffomycetaceae</taxon>
        <taxon>Cyberlindnera</taxon>
    </lineage>
</organism>
<reference evidence="2 3" key="1">
    <citation type="journal article" date="2016" name="Proc. Natl. Acad. Sci. U.S.A.">
        <title>Comparative genomics of biotechnologically important yeasts.</title>
        <authorList>
            <person name="Riley R."/>
            <person name="Haridas S."/>
            <person name="Wolfe K.H."/>
            <person name="Lopes M.R."/>
            <person name="Hittinger C.T."/>
            <person name="Goeker M."/>
            <person name="Salamov A.A."/>
            <person name="Wisecaver J.H."/>
            <person name="Long T.M."/>
            <person name="Calvey C.H."/>
            <person name="Aerts A.L."/>
            <person name="Barry K.W."/>
            <person name="Choi C."/>
            <person name="Clum A."/>
            <person name="Coughlan A.Y."/>
            <person name="Deshpande S."/>
            <person name="Douglass A.P."/>
            <person name="Hanson S.J."/>
            <person name="Klenk H.-P."/>
            <person name="LaButti K.M."/>
            <person name="Lapidus A."/>
            <person name="Lindquist E.A."/>
            <person name="Lipzen A.M."/>
            <person name="Meier-Kolthoff J.P."/>
            <person name="Ohm R.A."/>
            <person name="Otillar R.P."/>
            <person name="Pangilinan J.L."/>
            <person name="Peng Y."/>
            <person name="Rokas A."/>
            <person name="Rosa C.A."/>
            <person name="Scheuner C."/>
            <person name="Sibirny A.A."/>
            <person name="Slot J.C."/>
            <person name="Stielow J.B."/>
            <person name="Sun H."/>
            <person name="Kurtzman C.P."/>
            <person name="Blackwell M."/>
            <person name="Grigoriev I.V."/>
            <person name="Jeffries T.W."/>
        </authorList>
    </citation>
    <scope>NUCLEOTIDE SEQUENCE [LARGE SCALE GENOMIC DNA]</scope>
    <source>
        <strain evidence="3">ATCC 18201 / CBS 1600 / BCRC 20928 / JCM 3617 / NBRC 0987 / NRRL Y-1542</strain>
    </source>
</reference>
<protein>
    <submittedName>
        <fullName evidence="2">Glycosylphosphatidylinositol:protein transamidase, GAA1 component</fullName>
    </submittedName>
</protein>
<dbReference type="RefSeq" id="XP_020072026.1">
    <property type="nucleotide sequence ID" value="XM_020216830.1"/>
</dbReference>
<feature type="transmembrane region" description="Helical" evidence="1">
    <location>
        <begin position="384"/>
        <end position="408"/>
    </location>
</feature>
<dbReference type="GeneID" id="30991226"/>
<feature type="transmembrane region" description="Helical" evidence="1">
    <location>
        <begin position="532"/>
        <end position="556"/>
    </location>
</feature>
<feature type="transmembrane region" description="Helical" evidence="1">
    <location>
        <begin position="414"/>
        <end position="437"/>
    </location>
</feature>
<accession>A0A1E4S634</accession>
<evidence type="ECO:0000313" key="3">
    <source>
        <dbReference type="Proteomes" id="UP000094389"/>
    </source>
</evidence>
<evidence type="ECO:0000313" key="2">
    <source>
        <dbReference type="EMBL" id="ODV74987.1"/>
    </source>
</evidence>
<keyword evidence="1" id="KW-1133">Transmembrane helix</keyword>
<keyword evidence="1" id="KW-0472">Membrane</keyword>
<dbReference type="GO" id="GO:0016255">
    <property type="term" value="P:attachment of GPI anchor to protein"/>
    <property type="evidence" value="ECO:0007669"/>
    <property type="project" value="TreeGrafter"/>
</dbReference>
<dbReference type="PANTHER" id="PTHR13304">
    <property type="entry name" value="GLYCOSYLPHOSPHATIDYLINOSITOL ANCHOR ATTACHMENT 1 PROTEIN"/>
    <property type="match status" value="1"/>
</dbReference>
<dbReference type="OrthoDB" id="445301at2759"/>
<proteinExistence type="predicted"/>
<feature type="transmembrane region" description="Helical" evidence="1">
    <location>
        <begin position="21"/>
        <end position="41"/>
    </location>
</feature>
<name>A0A1E4S634_CYBJN</name>
<keyword evidence="3" id="KW-1185">Reference proteome</keyword>
<dbReference type="EMBL" id="KV453927">
    <property type="protein sequence ID" value="ODV74987.1"/>
    <property type="molecule type" value="Genomic_DNA"/>
</dbReference>
<dbReference type="STRING" id="983966.A0A1E4S634"/>
<evidence type="ECO:0000256" key="1">
    <source>
        <dbReference type="SAM" id="Phobius"/>
    </source>
</evidence>
<dbReference type="PANTHER" id="PTHR13304:SF0">
    <property type="entry name" value="GLYCOSYLPHOSPHATIDYLINOSITOL ANCHOR ATTACHMENT 1 PROTEIN"/>
    <property type="match status" value="1"/>
</dbReference>
<feature type="transmembrane region" description="Helical" evidence="1">
    <location>
        <begin position="352"/>
        <end position="372"/>
    </location>
</feature>
<dbReference type="OMA" id="RESEWNI"/>
<keyword evidence="1" id="KW-0812">Transmembrane</keyword>
<dbReference type="GO" id="GO:0042765">
    <property type="term" value="C:GPI-anchor transamidase complex"/>
    <property type="evidence" value="ECO:0007669"/>
    <property type="project" value="InterPro"/>
</dbReference>
<gene>
    <name evidence="2" type="ORF">CYBJADRAFT_176959</name>
</gene>
<dbReference type="Pfam" id="PF04114">
    <property type="entry name" value="Gaa1"/>
    <property type="match status" value="1"/>
</dbReference>
<dbReference type="PIRSF" id="PIRSF036762">
    <property type="entry name" value="GAA1"/>
    <property type="match status" value="1"/>
</dbReference>
<dbReference type="AlphaFoldDB" id="A0A1E4S634"/>
<dbReference type="Proteomes" id="UP000094389">
    <property type="component" value="Unassembled WGS sequence"/>
</dbReference>
<sequence length="571" mass="64116">MALLQSVYHQIVKHQLIRRTIRFLPLLSLALAIGGVGWLFVLPMDGQYRNNYISENALMPSQAYSYFRESEWNILRGFRTQINGFDVDDVDGNLQSMRLWLEDIGYKTAIHECADGKKNLYAIFHSPRGDDTEAIVLGAAYESSDGALNVGGLSLSLALARYFRRWIVWSKNIIIVIPQDPNESLREWVNAYHSNLDLTGGTIEAAIMMDYPSNTDNFEYVELYYEGLNGQLPNLDLVNTAVWVTEHEGPRVSIQGTKQQDLYTNDYWSRLRILTHGIISLATAGVRKGHGNEAFSGYRIQAITLKAIGRTGPYDITVFGRIPEAVFRSVNNLLEKFHQSFFFYLLLAPRHFVSFGTYLPSSGALVISYILASLHKVFNSQFEVSYLLGFAIQSSLIFATTVVIGFFISLLAPLLPIVISYGLIAVFTLVSFTPLLVRVEGKKELVPLLRSTAILFFSTVMSSLQVLNFSLTFSMGLFALPLTFVNDSFPQWLNCLCLLVSNPFVLAIPLSTDFDGGLQELLHGLLTGWKVFNSQTWIVVSIGWLPTWLTVLYSVLLKDSSRSTEDPKKAE</sequence>
<dbReference type="InterPro" id="IPR007246">
    <property type="entry name" value="Gaa1"/>
</dbReference>